<dbReference type="Proteomes" id="UP001374535">
    <property type="component" value="Chromosome 1"/>
</dbReference>
<dbReference type="SUPFAM" id="SSF57997">
    <property type="entry name" value="Tropomyosin"/>
    <property type="match status" value="1"/>
</dbReference>
<sequence length="125" mass="14512">MLLYANLQLAALKQELEESKQSMLESEKKLKFKEETAAAAMAARDAAEKSLKLADLRSSRLRDRVEELTHQLEDIENREDSKGQNRPRYVCWPWQWLGMDFVGFQQRPATQQEASNEMELSEPLL</sequence>
<evidence type="ECO:0000313" key="3">
    <source>
        <dbReference type="Proteomes" id="UP001374535"/>
    </source>
</evidence>
<keyword evidence="1" id="KW-0175">Coiled coil</keyword>
<name>A0AAQ3P7H4_VIGMU</name>
<organism evidence="2 3">
    <name type="scientific">Vigna mungo</name>
    <name type="common">Black gram</name>
    <name type="synonym">Phaseolus mungo</name>
    <dbReference type="NCBI Taxonomy" id="3915"/>
    <lineage>
        <taxon>Eukaryota</taxon>
        <taxon>Viridiplantae</taxon>
        <taxon>Streptophyta</taxon>
        <taxon>Embryophyta</taxon>
        <taxon>Tracheophyta</taxon>
        <taxon>Spermatophyta</taxon>
        <taxon>Magnoliopsida</taxon>
        <taxon>eudicotyledons</taxon>
        <taxon>Gunneridae</taxon>
        <taxon>Pentapetalae</taxon>
        <taxon>rosids</taxon>
        <taxon>fabids</taxon>
        <taxon>Fabales</taxon>
        <taxon>Fabaceae</taxon>
        <taxon>Papilionoideae</taxon>
        <taxon>50 kb inversion clade</taxon>
        <taxon>NPAAA clade</taxon>
        <taxon>indigoferoid/millettioid clade</taxon>
        <taxon>Phaseoleae</taxon>
        <taxon>Vigna</taxon>
    </lineage>
</organism>
<feature type="coiled-coil region" evidence="1">
    <location>
        <begin position="2"/>
        <end position="85"/>
    </location>
</feature>
<reference evidence="2 3" key="1">
    <citation type="journal article" date="2023" name="Life. Sci Alliance">
        <title>Evolutionary insights into 3D genome organization and epigenetic landscape of Vigna mungo.</title>
        <authorList>
            <person name="Junaid A."/>
            <person name="Singh B."/>
            <person name="Bhatia S."/>
        </authorList>
    </citation>
    <scope>NUCLEOTIDE SEQUENCE [LARGE SCALE GENOMIC DNA]</scope>
    <source>
        <strain evidence="2">Urdbean</strain>
    </source>
</reference>
<dbReference type="AlphaFoldDB" id="A0AAQ3P7H4"/>
<evidence type="ECO:0000256" key="1">
    <source>
        <dbReference type="SAM" id="Coils"/>
    </source>
</evidence>
<proteinExistence type="predicted"/>
<evidence type="ECO:0000313" key="2">
    <source>
        <dbReference type="EMBL" id="WVZ22461.1"/>
    </source>
</evidence>
<keyword evidence="3" id="KW-1185">Reference proteome</keyword>
<gene>
    <name evidence="2" type="ORF">V8G54_001005</name>
</gene>
<dbReference type="PANTHER" id="PTHR34937">
    <property type="entry name" value="OS08G0559800 PROTEIN"/>
    <property type="match status" value="1"/>
</dbReference>
<dbReference type="InterPro" id="IPR040300">
    <property type="entry name" value="At3g49055-like"/>
</dbReference>
<accession>A0AAQ3P7H4</accession>
<dbReference type="EMBL" id="CP144700">
    <property type="protein sequence ID" value="WVZ22461.1"/>
    <property type="molecule type" value="Genomic_DNA"/>
</dbReference>
<protein>
    <submittedName>
        <fullName evidence="2">Uncharacterized protein</fullName>
    </submittedName>
</protein>
<dbReference type="PANTHER" id="PTHR34937:SF1">
    <property type="entry name" value="PARAMYOSIN"/>
    <property type="match status" value="1"/>
</dbReference>